<dbReference type="EMBL" id="CAXLJM020000033">
    <property type="protein sequence ID" value="CAL8101799.1"/>
    <property type="molecule type" value="Genomic_DNA"/>
</dbReference>
<evidence type="ECO:0008006" key="4">
    <source>
        <dbReference type="Google" id="ProtNLM"/>
    </source>
</evidence>
<dbReference type="Pfam" id="PF15114">
    <property type="entry name" value="UPF0640"/>
    <property type="match status" value="1"/>
</dbReference>
<dbReference type="InterPro" id="IPR028183">
    <property type="entry name" value="UQCC5"/>
</dbReference>
<accession>A0ABP1QJM2</accession>
<evidence type="ECO:0000313" key="3">
    <source>
        <dbReference type="Proteomes" id="UP001642540"/>
    </source>
</evidence>
<evidence type="ECO:0000313" key="2">
    <source>
        <dbReference type="EMBL" id="CAL8101799.1"/>
    </source>
</evidence>
<dbReference type="PANTHER" id="PTHR35250:SF1">
    <property type="entry name" value="UBIQUINOL-CYTOCHROME-C REDUCTASE COMPLEX ASSEMBLY FACTOR 5"/>
    <property type="match status" value="1"/>
</dbReference>
<feature type="transmembrane region" description="Helical" evidence="1">
    <location>
        <begin position="21"/>
        <end position="40"/>
    </location>
</feature>
<dbReference type="PANTHER" id="PTHR35250">
    <property type="entry name" value="SMALL INTEGRAL MEMBRANE PROTEIN 4"/>
    <property type="match status" value="1"/>
</dbReference>
<keyword evidence="1" id="KW-0472">Membrane</keyword>
<keyword evidence="3" id="KW-1185">Reference proteome</keyword>
<gene>
    <name evidence="2" type="ORF">ODALV1_LOCUS10960</name>
</gene>
<proteinExistence type="predicted"/>
<keyword evidence="1" id="KW-0812">Transmembrane</keyword>
<dbReference type="Proteomes" id="UP001642540">
    <property type="component" value="Unassembled WGS sequence"/>
</dbReference>
<comment type="caution">
    <text evidence="2">The sequence shown here is derived from an EMBL/GenBank/DDBJ whole genome shotgun (WGS) entry which is preliminary data.</text>
</comment>
<name>A0ABP1QJM2_9HEXA</name>
<organism evidence="2 3">
    <name type="scientific">Orchesella dallaii</name>
    <dbReference type="NCBI Taxonomy" id="48710"/>
    <lineage>
        <taxon>Eukaryota</taxon>
        <taxon>Metazoa</taxon>
        <taxon>Ecdysozoa</taxon>
        <taxon>Arthropoda</taxon>
        <taxon>Hexapoda</taxon>
        <taxon>Collembola</taxon>
        <taxon>Entomobryomorpha</taxon>
        <taxon>Entomobryoidea</taxon>
        <taxon>Orchesellidae</taxon>
        <taxon>Orchesellinae</taxon>
        <taxon>Orchesella</taxon>
    </lineage>
</organism>
<reference evidence="2 3" key="1">
    <citation type="submission" date="2024-08" db="EMBL/GenBank/DDBJ databases">
        <authorList>
            <person name="Cucini C."/>
            <person name="Frati F."/>
        </authorList>
    </citation>
    <scope>NUCLEOTIDE SEQUENCE [LARGE SCALE GENOMIC DNA]</scope>
</reference>
<sequence>MRSQFLKRVLDKVPGKKIFGLYRFLPCFFILGAALEFSMINWRVNNQVNFYHTYKKRRAEEVAKIIHAAQTQTQSVSSSH</sequence>
<protein>
    <recommendedName>
        <fullName evidence="4">Small integral membrane protein 4</fullName>
    </recommendedName>
</protein>
<keyword evidence="1" id="KW-1133">Transmembrane helix</keyword>
<evidence type="ECO:0000256" key="1">
    <source>
        <dbReference type="SAM" id="Phobius"/>
    </source>
</evidence>